<dbReference type="Proteomes" id="UP000831181">
    <property type="component" value="Chromosome"/>
</dbReference>
<feature type="binding site" evidence="9">
    <location>
        <position position="133"/>
    </location>
    <ligand>
        <name>Zn(2+)</name>
        <dbReference type="ChEBI" id="CHEBI:29105"/>
        <note>catalytic</note>
    </ligand>
</feature>
<sequence length="157" mass="18130">MDLEIYDETKSGADPKDVQLIKNVLEYAGKYLKLRDDTEMSVTLVNNDRIREINREYRGVDRATDVISFAIEDGDDDIKMPPEMAAEIPENLGDIFVSVDKVAEQADFLEHSYDRELGFLVVHGFLHLNGYDHMKPEDEQVMFPLQRKIMDSYGLKR</sequence>
<dbReference type="GO" id="GO:0005737">
    <property type="term" value="C:cytoplasm"/>
    <property type="evidence" value="ECO:0007669"/>
    <property type="project" value="UniProtKB-SubCell"/>
</dbReference>
<evidence type="ECO:0000256" key="9">
    <source>
        <dbReference type="HAMAP-Rule" id="MF_00009"/>
    </source>
</evidence>
<dbReference type="PROSITE" id="PS01306">
    <property type="entry name" value="UPF0054"/>
    <property type="match status" value="1"/>
</dbReference>
<dbReference type="GO" id="GO:0008270">
    <property type="term" value="F:zinc ion binding"/>
    <property type="evidence" value="ECO:0007669"/>
    <property type="project" value="UniProtKB-UniRule"/>
</dbReference>
<comment type="similarity">
    <text evidence="1 9">Belongs to the endoribonuclease YbeY family.</text>
</comment>
<keyword evidence="5 9" id="KW-0479">Metal-binding</keyword>
<dbReference type="GO" id="GO:0004222">
    <property type="term" value="F:metalloendopeptidase activity"/>
    <property type="evidence" value="ECO:0007669"/>
    <property type="project" value="InterPro"/>
</dbReference>
<dbReference type="RefSeq" id="WP_260116342.1">
    <property type="nucleotide sequence ID" value="NZ_CP093361.1"/>
</dbReference>
<dbReference type="EC" id="3.1.-.-" evidence="9"/>
<evidence type="ECO:0000256" key="2">
    <source>
        <dbReference type="ARBA" id="ARBA00022517"/>
    </source>
</evidence>
<dbReference type="Gene3D" id="3.40.390.30">
    <property type="entry name" value="Metalloproteases ('zincins'), catalytic domain"/>
    <property type="match status" value="1"/>
</dbReference>
<dbReference type="AlphaFoldDB" id="A0A976RRK2"/>
<dbReference type="GO" id="GO:0006364">
    <property type="term" value="P:rRNA processing"/>
    <property type="evidence" value="ECO:0007669"/>
    <property type="project" value="UniProtKB-UniRule"/>
</dbReference>
<evidence type="ECO:0000256" key="8">
    <source>
        <dbReference type="ARBA" id="ARBA00022833"/>
    </source>
</evidence>
<proteinExistence type="inferred from homology"/>
<dbReference type="PANTHER" id="PTHR46986:SF1">
    <property type="entry name" value="ENDORIBONUCLEASE YBEY, CHLOROPLASTIC"/>
    <property type="match status" value="1"/>
</dbReference>
<organism evidence="10 11">
    <name type="scientific">Nicoliella spurrieriana</name>
    <dbReference type="NCBI Taxonomy" id="2925830"/>
    <lineage>
        <taxon>Bacteria</taxon>
        <taxon>Bacillati</taxon>
        <taxon>Bacillota</taxon>
        <taxon>Bacilli</taxon>
        <taxon>Lactobacillales</taxon>
        <taxon>Lactobacillaceae</taxon>
        <taxon>Nicoliella</taxon>
    </lineage>
</organism>
<evidence type="ECO:0000313" key="11">
    <source>
        <dbReference type="Proteomes" id="UP000831181"/>
    </source>
</evidence>
<comment type="subcellular location">
    <subcellularLocation>
        <location evidence="9">Cytoplasm</location>
    </subcellularLocation>
</comment>
<keyword evidence="3 9" id="KW-0698">rRNA processing</keyword>
<keyword evidence="7 9" id="KW-0378">Hydrolase</keyword>
<comment type="function">
    <text evidence="9">Single strand-specific metallo-endoribonuclease involved in late-stage 70S ribosome quality control and in maturation of the 3' terminus of the 16S rRNA.</text>
</comment>
<keyword evidence="2 9" id="KW-0690">Ribosome biogenesis</keyword>
<accession>A0A976RRK2</accession>
<dbReference type="InterPro" id="IPR020549">
    <property type="entry name" value="YbeY_CS"/>
</dbReference>
<evidence type="ECO:0000256" key="6">
    <source>
        <dbReference type="ARBA" id="ARBA00022759"/>
    </source>
</evidence>
<dbReference type="HAMAP" id="MF_00009">
    <property type="entry name" value="Endoribonucl_YbeY"/>
    <property type="match status" value="1"/>
</dbReference>
<evidence type="ECO:0000256" key="1">
    <source>
        <dbReference type="ARBA" id="ARBA00010875"/>
    </source>
</evidence>
<dbReference type="PANTHER" id="PTHR46986">
    <property type="entry name" value="ENDORIBONUCLEASE YBEY, CHLOROPLASTIC"/>
    <property type="match status" value="1"/>
</dbReference>
<comment type="cofactor">
    <cofactor evidence="9">
        <name>Zn(2+)</name>
        <dbReference type="ChEBI" id="CHEBI:29105"/>
    </cofactor>
    <text evidence="9">Binds 1 zinc ion.</text>
</comment>
<feature type="binding site" evidence="9">
    <location>
        <position position="123"/>
    </location>
    <ligand>
        <name>Zn(2+)</name>
        <dbReference type="ChEBI" id="CHEBI:29105"/>
        <note>catalytic</note>
    </ligand>
</feature>
<dbReference type="NCBIfam" id="TIGR00043">
    <property type="entry name" value="rRNA maturation RNase YbeY"/>
    <property type="match status" value="1"/>
</dbReference>
<dbReference type="Pfam" id="PF02130">
    <property type="entry name" value="YbeY"/>
    <property type="match status" value="1"/>
</dbReference>
<feature type="binding site" evidence="9">
    <location>
        <position position="127"/>
    </location>
    <ligand>
        <name>Zn(2+)</name>
        <dbReference type="ChEBI" id="CHEBI:29105"/>
        <note>catalytic</note>
    </ligand>
</feature>
<evidence type="ECO:0000256" key="4">
    <source>
        <dbReference type="ARBA" id="ARBA00022722"/>
    </source>
</evidence>
<keyword evidence="4 9" id="KW-0540">Nuclease</keyword>
<dbReference type="EMBL" id="CP093361">
    <property type="protein sequence ID" value="UQS86539.1"/>
    <property type="molecule type" value="Genomic_DNA"/>
</dbReference>
<keyword evidence="8 9" id="KW-0862">Zinc</keyword>
<evidence type="ECO:0000256" key="3">
    <source>
        <dbReference type="ARBA" id="ARBA00022552"/>
    </source>
</evidence>
<evidence type="ECO:0000313" key="10">
    <source>
        <dbReference type="EMBL" id="UQS86539.1"/>
    </source>
</evidence>
<dbReference type="InterPro" id="IPR002036">
    <property type="entry name" value="YbeY"/>
</dbReference>
<dbReference type="GO" id="GO:0004521">
    <property type="term" value="F:RNA endonuclease activity"/>
    <property type="evidence" value="ECO:0007669"/>
    <property type="project" value="UniProtKB-UniRule"/>
</dbReference>
<reference evidence="10" key="1">
    <citation type="journal article" date="2022" name="Int. J. Syst. Evol. Microbiol.">
        <title>Apilactobacillus apisilvae sp. nov., Nicolia spurrieriana gen. nov. sp. nov., Bombilactobacillus folatiphilus sp. nov. and Bombilactobacillus thymidiniphilus sp. nov., four new lactic acid bacterial isolates from stingless bees Tetragonula carbonaria and Austroplebeia australis.</title>
        <authorList>
            <person name="Oliphant S.A."/>
            <person name="Watson-Haigh N.S."/>
            <person name="Sumby K.M."/>
            <person name="Gardner J."/>
            <person name="Groom S."/>
            <person name="Jiranek V."/>
        </authorList>
    </citation>
    <scope>NUCLEOTIDE SEQUENCE</scope>
    <source>
        <strain evidence="10">SGEP1_A5</strain>
    </source>
</reference>
<keyword evidence="11" id="KW-1185">Reference proteome</keyword>
<dbReference type="SUPFAM" id="SSF55486">
    <property type="entry name" value="Metalloproteases ('zincins'), catalytic domain"/>
    <property type="match status" value="1"/>
</dbReference>
<evidence type="ECO:0000256" key="7">
    <source>
        <dbReference type="ARBA" id="ARBA00022801"/>
    </source>
</evidence>
<evidence type="ECO:0000256" key="5">
    <source>
        <dbReference type="ARBA" id="ARBA00022723"/>
    </source>
</evidence>
<dbReference type="KEGG" id="lbe:MOO44_06500"/>
<gene>
    <name evidence="9 10" type="primary">ybeY</name>
    <name evidence="10" type="ORF">MOO44_06500</name>
</gene>
<name>A0A976RRK2_9LACO</name>
<keyword evidence="6 9" id="KW-0255">Endonuclease</keyword>
<keyword evidence="9" id="KW-0963">Cytoplasm</keyword>
<protein>
    <recommendedName>
        <fullName evidence="9">Endoribonuclease YbeY</fullName>
        <ecNumber evidence="9">3.1.-.-</ecNumber>
    </recommendedName>
</protein>
<dbReference type="InterPro" id="IPR023091">
    <property type="entry name" value="MetalPrtase_cat_dom_sf_prd"/>
</dbReference>